<evidence type="ECO:0000313" key="8">
    <source>
        <dbReference type="EMBL" id="RSH87150.1"/>
    </source>
</evidence>
<dbReference type="InterPro" id="IPR011701">
    <property type="entry name" value="MFS"/>
</dbReference>
<comment type="subcellular location">
    <subcellularLocation>
        <location evidence="1">Membrane</location>
        <topology evidence="1">Multi-pass membrane protein</topology>
    </subcellularLocation>
</comment>
<dbReference type="Gene3D" id="1.20.1250.20">
    <property type="entry name" value="MFS general substrate transporter like domains"/>
    <property type="match status" value="1"/>
</dbReference>
<feature type="transmembrane region" description="Helical" evidence="7">
    <location>
        <begin position="430"/>
        <end position="446"/>
    </location>
</feature>
<dbReference type="GO" id="GO:0022857">
    <property type="term" value="F:transmembrane transporter activity"/>
    <property type="evidence" value="ECO:0007669"/>
    <property type="project" value="InterPro"/>
</dbReference>
<evidence type="ECO:0000256" key="3">
    <source>
        <dbReference type="ARBA" id="ARBA00022692"/>
    </source>
</evidence>
<evidence type="ECO:0000256" key="5">
    <source>
        <dbReference type="ARBA" id="ARBA00023136"/>
    </source>
</evidence>
<keyword evidence="9" id="KW-1185">Reference proteome</keyword>
<accession>A0A427Y7T4</accession>
<dbReference type="PANTHER" id="PTHR43791:SF7">
    <property type="entry name" value="MAJOR FACILITATOR SUPERFAMILY (MFS) PROFILE DOMAIN-CONTAINING PROTEIN"/>
    <property type="match status" value="1"/>
</dbReference>
<organism evidence="8 9">
    <name type="scientific">Saitozyma podzolica</name>
    <dbReference type="NCBI Taxonomy" id="1890683"/>
    <lineage>
        <taxon>Eukaryota</taxon>
        <taxon>Fungi</taxon>
        <taxon>Dikarya</taxon>
        <taxon>Basidiomycota</taxon>
        <taxon>Agaricomycotina</taxon>
        <taxon>Tremellomycetes</taxon>
        <taxon>Tremellales</taxon>
        <taxon>Trimorphomycetaceae</taxon>
        <taxon>Saitozyma</taxon>
    </lineage>
</organism>
<feature type="transmembrane region" description="Helical" evidence="7">
    <location>
        <begin position="301"/>
        <end position="326"/>
    </location>
</feature>
<feature type="transmembrane region" description="Helical" evidence="7">
    <location>
        <begin position="229"/>
        <end position="252"/>
    </location>
</feature>
<keyword evidence="5 7" id="KW-0472">Membrane</keyword>
<dbReference type="EMBL" id="RSCD01000018">
    <property type="protein sequence ID" value="RSH87150.1"/>
    <property type="molecule type" value="Genomic_DNA"/>
</dbReference>
<dbReference type="SUPFAM" id="SSF103473">
    <property type="entry name" value="MFS general substrate transporter"/>
    <property type="match status" value="1"/>
</dbReference>
<feature type="transmembrane region" description="Helical" evidence="7">
    <location>
        <begin position="338"/>
        <end position="360"/>
    </location>
</feature>
<name>A0A427Y7T4_9TREE</name>
<dbReference type="PANTHER" id="PTHR43791">
    <property type="entry name" value="PERMEASE-RELATED"/>
    <property type="match status" value="1"/>
</dbReference>
<feature type="transmembrane region" description="Helical" evidence="7">
    <location>
        <begin position="399"/>
        <end position="418"/>
    </location>
</feature>
<evidence type="ECO:0000256" key="4">
    <source>
        <dbReference type="ARBA" id="ARBA00022989"/>
    </source>
</evidence>
<dbReference type="Pfam" id="PF07690">
    <property type="entry name" value="MFS_1"/>
    <property type="match status" value="1"/>
</dbReference>
<protein>
    <recommendedName>
        <fullName evidence="10">Major facilitator superfamily (MFS) profile domain-containing protein</fullName>
    </recommendedName>
</protein>
<dbReference type="GO" id="GO:0016020">
    <property type="term" value="C:membrane"/>
    <property type="evidence" value="ECO:0007669"/>
    <property type="project" value="UniProtKB-SubCell"/>
</dbReference>
<feature type="compositionally biased region" description="Basic and acidic residues" evidence="6">
    <location>
        <begin position="1"/>
        <end position="12"/>
    </location>
</feature>
<keyword evidence="4 7" id="KW-1133">Transmembrane helix</keyword>
<evidence type="ECO:0008006" key="10">
    <source>
        <dbReference type="Google" id="ProtNLM"/>
    </source>
</evidence>
<dbReference type="OrthoDB" id="6730379at2759"/>
<keyword evidence="3 7" id="KW-0812">Transmembrane</keyword>
<comment type="caution">
    <text evidence="8">The sequence shown here is derived from an EMBL/GenBank/DDBJ whole genome shotgun (WGS) entry which is preliminary data.</text>
</comment>
<sequence length="528" mass="58970">MSEIRPVQDDPVRPSPGQVENEKADNDGGGGHRLSVSKSVSGAGDTVVVEPADKEGKLDQAAIEAMIAEGEVTKEDYDRVKRRVDWILLPLMWWMYGIQQTDKTGLGTMNIFGLQKDTGMVGKQYSYLTVMFYVSYAVFETPNRADIDRLHAFFTNWAEFMAFRFIQGALECTISPGFNVIIARWYTKREHSSRSLVFQSANAGWGIIVNLVFYGIAKHSAAHPGGFAAWRGIEVFLGAQTLVASVIAWFLLGTPSEVRWLDHKQKVTATARVMVNHAGTDLTGTGGWSWSQTREAFLDPVLYFQFAITFLCCVVNGAITTFGTVIETGFGFDPYQVLLLECVRNAFSVIWFVFVGYSSLKIRHIRMYWMMLSTVIPFIALLVIALLPTQDQYRWTKMVMYWGTAIFVIPSFSAWALISSNTAGRTKISVISATTFIGYCTGNIAGSQTMPPKDAPHYIPGTIACAACMGGALILIVLWRFWLVYQNRKKDEEVAAMGLTKAEEERRGQELGAQDVTDLKNPFFKYDM</sequence>
<gene>
    <name evidence="8" type="ORF">EHS25_003641</name>
</gene>
<dbReference type="AlphaFoldDB" id="A0A427Y7T4"/>
<evidence type="ECO:0000256" key="2">
    <source>
        <dbReference type="ARBA" id="ARBA00022448"/>
    </source>
</evidence>
<feature type="transmembrane region" description="Helical" evidence="7">
    <location>
        <begin position="367"/>
        <end position="387"/>
    </location>
</feature>
<feature type="transmembrane region" description="Helical" evidence="7">
    <location>
        <begin position="196"/>
        <end position="217"/>
    </location>
</feature>
<proteinExistence type="predicted"/>
<feature type="transmembrane region" description="Helical" evidence="7">
    <location>
        <begin position="458"/>
        <end position="482"/>
    </location>
</feature>
<feature type="region of interest" description="Disordered" evidence="6">
    <location>
        <begin position="1"/>
        <end position="51"/>
    </location>
</feature>
<evidence type="ECO:0000313" key="9">
    <source>
        <dbReference type="Proteomes" id="UP000279259"/>
    </source>
</evidence>
<keyword evidence="2" id="KW-0813">Transport</keyword>
<evidence type="ECO:0000256" key="7">
    <source>
        <dbReference type="SAM" id="Phobius"/>
    </source>
</evidence>
<reference evidence="8 9" key="1">
    <citation type="submission" date="2018-11" db="EMBL/GenBank/DDBJ databases">
        <title>Genome sequence of Saitozyma podzolica DSM 27192.</title>
        <authorList>
            <person name="Aliyu H."/>
            <person name="Gorte O."/>
            <person name="Ochsenreither K."/>
        </authorList>
    </citation>
    <scope>NUCLEOTIDE SEQUENCE [LARGE SCALE GENOMIC DNA]</scope>
    <source>
        <strain evidence="8 9">DSM 27192</strain>
    </source>
</reference>
<evidence type="ECO:0000256" key="6">
    <source>
        <dbReference type="SAM" id="MobiDB-lite"/>
    </source>
</evidence>
<dbReference type="InterPro" id="IPR036259">
    <property type="entry name" value="MFS_trans_sf"/>
</dbReference>
<dbReference type="Proteomes" id="UP000279259">
    <property type="component" value="Unassembled WGS sequence"/>
</dbReference>
<evidence type="ECO:0000256" key="1">
    <source>
        <dbReference type="ARBA" id="ARBA00004141"/>
    </source>
</evidence>